<evidence type="ECO:0000256" key="4">
    <source>
        <dbReference type="ARBA" id="ARBA00022692"/>
    </source>
</evidence>
<keyword evidence="5 8" id="KW-1133">Transmembrane helix</keyword>
<protein>
    <submittedName>
        <fullName evidence="9">OPT oligopeptide transporter protein-domain-containing protein</fullName>
    </submittedName>
</protein>
<evidence type="ECO:0000256" key="7">
    <source>
        <dbReference type="SAM" id="MobiDB-lite"/>
    </source>
</evidence>
<feature type="transmembrane region" description="Helical" evidence="8">
    <location>
        <begin position="374"/>
        <end position="393"/>
    </location>
</feature>
<dbReference type="NCBIfam" id="TIGR00728">
    <property type="entry name" value="OPT_sfam"/>
    <property type="match status" value="1"/>
</dbReference>
<dbReference type="EMBL" id="JAGPYM010000028">
    <property type="protein sequence ID" value="KAH6879909.1"/>
    <property type="molecule type" value="Genomic_DNA"/>
</dbReference>
<feature type="transmembrane region" description="Helical" evidence="8">
    <location>
        <begin position="103"/>
        <end position="122"/>
    </location>
</feature>
<name>A0A9P8VYF3_9HYPO</name>
<feature type="transmembrane region" description="Helical" evidence="8">
    <location>
        <begin position="72"/>
        <end position="96"/>
    </location>
</feature>
<feature type="transmembrane region" description="Helical" evidence="8">
    <location>
        <begin position="473"/>
        <end position="491"/>
    </location>
</feature>
<dbReference type="InterPro" id="IPR004813">
    <property type="entry name" value="OPT"/>
</dbReference>
<feature type="transmembrane region" description="Helical" evidence="8">
    <location>
        <begin position="705"/>
        <end position="727"/>
    </location>
</feature>
<keyword evidence="6 8" id="KW-0472">Membrane</keyword>
<evidence type="ECO:0000313" key="9">
    <source>
        <dbReference type="EMBL" id="KAH6879909.1"/>
    </source>
</evidence>
<dbReference type="GO" id="GO:0035673">
    <property type="term" value="F:oligopeptide transmembrane transporter activity"/>
    <property type="evidence" value="ECO:0007669"/>
    <property type="project" value="InterPro"/>
</dbReference>
<keyword evidence="10" id="KW-1185">Reference proteome</keyword>
<feature type="transmembrane region" description="Helical" evidence="8">
    <location>
        <begin position="566"/>
        <end position="588"/>
    </location>
</feature>
<feature type="compositionally biased region" description="Polar residues" evidence="7">
    <location>
        <begin position="12"/>
        <end position="23"/>
    </location>
</feature>
<reference evidence="9 10" key="1">
    <citation type="journal article" date="2021" name="Nat. Commun.">
        <title>Genetic determinants of endophytism in the Arabidopsis root mycobiome.</title>
        <authorList>
            <person name="Mesny F."/>
            <person name="Miyauchi S."/>
            <person name="Thiergart T."/>
            <person name="Pickel B."/>
            <person name="Atanasova L."/>
            <person name="Karlsson M."/>
            <person name="Huettel B."/>
            <person name="Barry K.W."/>
            <person name="Haridas S."/>
            <person name="Chen C."/>
            <person name="Bauer D."/>
            <person name="Andreopoulos W."/>
            <person name="Pangilinan J."/>
            <person name="LaButti K."/>
            <person name="Riley R."/>
            <person name="Lipzen A."/>
            <person name="Clum A."/>
            <person name="Drula E."/>
            <person name="Henrissat B."/>
            <person name="Kohler A."/>
            <person name="Grigoriev I.V."/>
            <person name="Martin F.M."/>
            <person name="Hacquard S."/>
        </authorList>
    </citation>
    <scope>NUCLEOTIDE SEQUENCE [LARGE SCALE GENOMIC DNA]</scope>
    <source>
        <strain evidence="9 10">MPI-CAGE-CH-0241</strain>
    </source>
</reference>
<proteinExistence type="inferred from homology"/>
<keyword evidence="4 8" id="KW-0812">Transmembrane</keyword>
<feature type="transmembrane region" description="Helical" evidence="8">
    <location>
        <begin position="245"/>
        <end position="263"/>
    </location>
</feature>
<dbReference type="Proteomes" id="UP000777438">
    <property type="component" value="Unassembled WGS sequence"/>
</dbReference>
<organism evidence="9 10">
    <name type="scientific">Thelonectria olida</name>
    <dbReference type="NCBI Taxonomy" id="1576542"/>
    <lineage>
        <taxon>Eukaryota</taxon>
        <taxon>Fungi</taxon>
        <taxon>Dikarya</taxon>
        <taxon>Ascomycota</taxon>
        <taxon>Pezizomycotina</taxon>
        <taxon>Sordariomycetes</taxon>
        <taxon>Hypocreomycetidae</taxon>
        <taxon>Hypocreales</taxon>
        <taxon>Nectriaceae</taxon>
        <taxon>Thelonectria</taxon>
    </lineage>
</organism>
<dbReference type="InterPro" id="IPR045035">
    <property type="entry name" value="YSL-like"/>
</dbReference>
<dbReference type="PANTHER" id="PTHR31645:SF3">
    <property type="entry name" value="OLIGOPEPTIDE TRANSPORTER"/>
    <property type="match status" value="1"/>
</dbReference>
<dbReference type="OrthoDB" id="77405at2759"/>
<dbReference type="AlphaFoldDB" id="A0A9P8VYF3"/>
<accession>A0A9P8VYF3</accession>
<feature type="transmembrane region" description="Helical" evidence="8">
    <location>
        <begin position="666"/>
        <end position="693"/>
    </location>
</feature>
<comment type="subcellular location">
    <subcellularLocation>
        <location evidence="1">Membrane</location>
        <topology evidence="1">Multi-pass membrane protein</topology>
    </subcellularLocation>
</comment>
<feature type="transmembrane region" description="Helical" evidence="8">
    <location>
        <begin position="179"/>
        <end position="208"/>
    </location>
</feature>
<sequence length="748" mass="80508">MANSHDEAPATSGVQVATETSGQDPGEIIKDKSATNVDEAGNEKAIKVGETEVVDIFQPFPPDPNARPERQWVVTIRAVVLGCMIGTAVSASSLYLGLRAGNALTGDIFGVLFGFIVLKPLSNWLPETFPVLGGYFGPKENSIVMTAAMTSGGLAFLFISGVPALYQMGLLGAGPIQDYWSLVIFTLIAGYYGMLFTIPMANFFLVTLARELKIIFPSSTALAFAMQSLHSSAAKAHETKKKGHMLYWFFLGAFTLRVVSQYAPGILWDWHVFTWLYIWTNFSNPALMAAEGWCWFFEFSPAFTAIGILVGTNVAFSALFGMVLAWGILGPATVAAGVTGGTYPYQGTKWADYPVYMTLSAGTEPGTLPSPRYWIMWPGIMLMLCASITDFAVELPRVYQTVKLSVRLLRERRAAVASSSEPKPTLRLRLARMFGTSDDVQDGDLTWWMWVPATVIFVVVTCVVYKLQWDIGVGPTLVVLLLAFIFAIVAIQCAGPTDITPGAAIGKVIQLVMGGMVNQSNHNTAVAHRLNIIGGTMGSASAVAATELLMDLRIGFLVGTPRPQQLLTQVLGTMVAVFLSPLMFSLYASAYPCILQLGVQDCPFLVPNAPAYVGVAIVSTSNSFPIPTSSAYCSLGFGIFAVIISLTKKYYLTGHRGKYREWVPNFAIVGTMMLLPLPAIGICFAVGGLISINWRKRNLAGFQNYAYHVAAGMMVGEGFGGVINAIFQLAGIGGAVHGTDIACPLDSC</sequence>
<gene>
    <name evidence="9" type="ORF">B0T10DRAFT_496387</name>
</gene>
<feature type="transmembrane region" description="Helical" evidence="8">
    <location>
        <begin position="142"/>
        <end position="167"/>
    </location>
</feature>
<evidence type="ECO:0000256" key="6">
    <source>
        <dbReference type="ARBA" id="ARBA00023136"/>
    </source>
</evidence>
<dbReference type="PANTHER" id="PTHR31645">
    <property type="entry name" value="OLIGOPEPTIDE TRANSPORTER YGL114W-RELATED"/>
    <property type="match status" value="1"/>
</dbReference>
<evidence type="ECO:0000256" key="1">
    <source>
        <dbReference type="ARBA" id="ARBA00004141"/>
    </source>
</evidence>
<evidence type="ECO:0000256" key="8">
    <source>
        <dbReference type="SAM" id="Phobius"/>
    </source>
</evidence>
<feature type="region of interest" description="Disordered" evidence="7">
    <location>
        <begin position="1"/>
        <end position="29"/>
    </location>
</feature>
<feature type="transmembrane region" description="Helical" evidence="8">
    <location>
        <begin position="214"/>
        <end position="233"/>
    </location>
</feature>
<keyword evidence="3" id="KW-0813">Transport</keyword>
<comment type="similarity">
    <text evidence="2">Belongs to the oligopeptide OPT transporter family.</text>
</comment>
<feature type="transmembrane region" description="Helical" evidence="8">
    <location>
        <begin position="303"/>
        <end position="329"/>
    </location>
</feature>
<feature type="transmembrane region" description="Helical" evidence="8">
    <location>
        <begin position="629"/>
        <end position="646"/>
    </location>
</feature>
<feature type="transmembrane region" description="Helical" evidence="8">
    <location>
        <begin position="447"/>
        <end position="467"/>
    </location>
</feature>
<dbReference type="GO" id="GO:0000329">
    <property type="term" value="C:fungal-type vacuole membrane"/>
    <property type="evidence" value="ECO:0007669"/>
    <property type="project" value="TreeGrafter"/>
</dbReference>
<dbReference type="Pfam" id="PF03169">
    <property type="entry name" value="OPT"/>
    <property type="match status" value="1"/>
</dbReference>
<comment type="caution">
    <text evidence="9">The sequence shown here is derived from an EMBL/GenBank/DDBJ whole genome shotgun (WGS) entry which is preliminary data.</text>
</comment>
<evidence type="ECO:0000256" key="5">
    <source>
        <dbReference type="ARBA" id="ARBA00022989"/>
    </source>
</evidence>
<evidence type="ECO:0000313" key="10">
    <source>
        <dbReference type="Proteomes" id="UP000777438"/>
    </source>
</evidence>
<evidence type="ECO:0000256" key="2">
    <source>
        <dbReference type="ARBA" id="ARBA00008807"/>
    </source>
</evidence>
<evidence type="ECO:0000256" key="3">
    <source>
        <dbReference type="ARBA" id="ARBA00022448"/>
    </source>
</evidence>